<keyword evidence="1" id="KW-0472">Membrane</keyword>
<feature type="transmembrane region" description="Helical" evidence="1">
    <location>
        <begin position="112"/>
        <end position="137"/>
    </location>
</feature>
<protein>
    <recommendedName>
        <fullName evidence="4">Hydroxylaminobenzene mutase</fullName>
    </recommendedName>
</protein>
<feature type="transmembrane region" description="Helical" evidence="1">
    <location>
        <begin position="70"/>
        <end position="92"/>
    </location>
</feature>
<dbReference type="Pfam" id="PF26512">
    <property type="entry name" value="SOI"/>
    <property type="match status" value="1"/>
</dbReference>
<dbReference type="EMBL" id="JAKEVY010000003">
    <property type="protein sequence ID" value="MCF1715283.1"/>
    <property type="molecule type" value="Genomic_DNA"/>
</dbReference>
<reference evidence="2 3" key="1">
    <citation type="submission" date="2022-01" db="EMBL/GenBank/DDBJ databases">
        <title>Flavihumibacter sp. nov., isolated from sediment of a river.</title>
        <authorList>
            <person name="Liu H."/>
        </authorList>
    </citation>
    <scope>NUCLEOTIDE SEQUENCE [LARGE SCALE GENOMIC DNA]</scope>
    <source>
        <strain evidence="2 3">RY-1</strain>
    </source>
</reference>
<organism evidence="2 3">
    <name type="scientific">Flavihumibacter fluminis</name>
    <dbReference type="NCBI Taxonomy" id="2909236"/>
    <lineage>
        <taxon>Bacteria</taxon>
        <taxon>Pseudomonadati</taxon>
        <taxon>Bacteroidota</taxon>
        <taxon>Chitinophagia</taxon>
        <taxon>Chitinophagales</taxon>
        <taxon>Chitinophagaceae</taxon>
        <taxon>Flavihumibacter</taxon>
    </lineage>
</organism>
<comment type="caution">
    <text evidence="2">The sequence shown here is derived from an EMBL/GenBank/DDBJ whole genome shotgun (WGS) entry which is preliminary data.</text>
</comment>
<evidence type="ECO:0000313" key="3">
    <source>
        <dbReference type="Proteomes" id="UP001200145"/>
    </source>
</evidence>
<dbReference type="Proteomes" id="UP001200145">
    <property type="component" value="Unassembled WGS sequence"/>
</dbReference>
<gene>
    <name evidence="2" type="ORF">L0U88_11655</name>
</gene>
<feature type="transmembrane region" description="Helical" evidence="1">
    <location>
        <begin position="12"/>
        <end position="32"/>
    </location>
</feature>
<sequence>MATNKKSAQLIFWGMVLFFLGLITGLLIPAMTNQRMGLSAHLEGILNGLFLMLLGLIWPKIKCPSRMLNLIYLLVLYAGFANFAAVLLAGFTGAGKMMPIAGGAKGAPALELVISFLLVSLTIAIIAAAVLLLYGLYQTAFEATE</sequence>
<evidence type="ECO:0008006" key="4">
    <source>
        <dbReference type="Google" id="ProtNLM"/>
    </source>
</evidence>
<keyword evidence="1" id="KW-0812">Transmembrane</keyword>
<proteinExistence type="predicted"/>
<dbReference type="RefSeq" id="WP_234866239.1">
    <property type="nucleotide sequence ID" value="NZ_JAKEVY010000003.1"/>
</dbReference>
<accession>A0ABS9BJU0</accession>
<evidence type="ECO:0000256" key="1">
    <source>
        <dbReference type="SAM" id="Phobius"/>
    </source>
</evidence>
<keyword evidence="1" id="KW-1133">Transmembrane helix</keyword>
<keyword evidence="3" id="KW-1185">Reference proteome</keyword>
<dbReference type="InterPro" id="IPR058965">
    <property type="entry name" value="SOI/HabA-like"/>
</dbReference>
<name>A0ABS9BJU0_9BACT</name>
<evidence type="ECO:0000313" key="2">
    <source>
        <dbReference type="EMBL" id="MCF1715283.1"/>
    </source>
</evidence>
<feature type="transmembrane region" description="Helical" evidence="1">
    <location>
        <begin position="38"/>
        <end position="58"/>
    </location>
</feature>